<feature type="domain" description="RNA polymerase sigma factor 70 region 4 type 2" evidence="7">
    <location>
        <begin position="127"/>
        <end position="179"/>
    </location>
</feature>
<evidence type="ECO:0000256" key="4">
    <source>
        <dbReference type="ARBA" id="ARBA00023125"/>
    </source>
</evidence>
<protein>
    <submittedName>
        <fullName evidence="8">RNA polymerase sigma-70 factor, ECF subfamily</fullName>
    </submittedName>
</protein>
<evidence type="ECO:0000313" key="9">
    <source>
        <dbReference type="Proteomes" id="UP000199341"/>
    </source>
</evidence>
<keyword evidence="2" id="KW-0805">Transcription regulation</keyword>
<gene>
    <name evidence="8" type="ORF">SAMN05216259_102305</name>
</gene>
<evidence type="ECO:0000313" key="8">
    <source>
        <dbReference type="EMBL" id="SDN01037.1"/>
    </source>
</evidence>
<dbReference type="PANTHER" id="PTHR43133:SF8">
    <property type="entry name" value="RNA POLYMERASE SIGMA FACTOR HI_1459-RELATED"/>
    <property type="match status" value="1"/>
</dbReference>
<comment type="similarity">
    <text evidence="1">Belongs to the sigma-70 factor family. ECF subfamily.</text>
</comment>
<dbReference type="InterPro" id="IPR013324">
    <property type="entry name" value="RNA_pol_sigma_r3/r4-like"/>
</dbReference>
<organism evidence="8 9">
    <name type="scientific">Actinacidiphila guanduensis</name>
    <dbReference type="NCBI Taxonomy" id="310781"/>
    <lineage>
        <taxon>Bacteria</taxon>
        <taxon>Bacillati</taxon>
        <taxon>Actinomycetota</taxon>
        <taxon>Actinomycetes</taxon>
        <taxon>Kitasatosporales</taxon>
        <taxon>Streptomycetaceae</taxon>
        <taxon>Actinacidiphila</taxon>
    </lineage>
</organism>
<evidence type="ECO:0000259" key="7">
    <source>
        <dbReference type="Pfam" id="PF08281"/>
    </source>
</evidence>
<accession>A0A1G9XW76</accession>
<dbReference type="GO" id="GO:0003677">
    <property type="term" value="F:DNA binding"/>
    <property type="evidence" value="ECO:0007669"/>
    <property type="project" value="UniProtKB-KW"/>
</dbReference>
<dbReference type="GO" id="GO:0006352">
    <property type="term" value="P:DNA-templated transcription initiation"/>
    <property type="evidence" value="ECO:0007669"/>
    <property type="project" value="InterPro"/>
</dbReference>
<dbReference type="CDD" id="cd06171">
    <property type="entry name" value="Sigma70_r4"/>
    <property type="match status" value="1"/>
</dbReference>
<dbReference type="PANTHER" id="PTHR43133">
    <property type="entry name" value="RNA POLYMERASE ECF-TYPE SIGMA FACTO"/>
    <property type="match status" value="1"/>
</dbReference>
<reference evidence="8 9" key="1">
    <citation type="submission" date="2016-10" db="EMBL/GenBank/DDBJ databases">
        <authorList>
            <person name="de Groot N.N."/>
        </authorList>
    </citation>
    <scope>NUCLEOTIDE SEQUENCE [LARGE SCALE GENOMIC DNA]</scope>
    <source>
        <strain evidence="8 9">CGMCC 4.2022</strain>
    </source>
</reference>
<evidence type="ECO:0000256" key="5">
    <source>
        <dbReference type="ARBA" id="ARBA00023163"/>
    </source>
</evidence>
<dbReference type="Proteomes" id="UP000199341">
    <property type="component" value="Unassembled WGS sequence"/>
</dbReference>
<evidence type="ECO:0000256" key="1">
    <source>
        <dbReference type="ARBA" id="ARBA00010641"/>
    </source>
</evidence>
<keyword evidence="9" id="KW-1185">Reference proteome</keyword>
<dbReference type="Pfam" id="PF08281">
    <property type="entry name" value="Sigma70_r4_2"/>
    <property type="match status" value="1"/>
</dbReference>
<dbReference type="InterPro" id="IPR039425">
    <property type="entry name" value="RNA_pol_sigma-70-like"/>
</dbReference>
<dbReference type="InterPro" id="IPR013249">
    <property type="entry name" value="RNA_pol_sigma70_r4_t2"/>
</dbReference>
<dbReference type="SUPFAM" id="SSF88659">
    <property type="entry name" value="Sigma3 and sigma4 domains of RNA polymerase sigma factors"/>
    <property type="match status" value="1"/>
</dbReference>
<dbReference type="InterPro" id="IPR014284">
    <property type="entry name" value="RNA_pol_sigma-70_dom"/>
</dbReference>
<proteinExistence type="inferred from homology"/>
<dbReference type="InterPro" id="IPR007627">
    <property type="entry name" value="RNA_pol_sigma70_r2"/>
</dbReference>
<keyword evidence="3" id="KW-0731">Sigma factor</keyword>
<feature type="domain" description="RNA polymerase sigma-70 region 2" evidence="6">
    <location>
        <begin position="33"/>
        <end position="99"/>
    </location>
</feature>
<dbReference type="RefSeq" id="WP_245771156.1">
    <property type="nucleotide sequence ID" value="NZ_FNIE01000002.1"/>
</dbReference>
<dbReference type="Gene3D" id="1.10.1740.10">
    <property type="match status" value="1"/>
</dbReference>
<dbReference type="SUPFAM" id="SSF88946">
    <property type="entry name" value="Sigma2 domain of RNA polymerase sigma factors"/>
    <property type="match status" value="1"/>
</dbReference>
<name>A0A1G9XW76_9ACTN</name>
<keyword evidence="5" id="KW-0804">Transcription</keyword>
<dbReference type="GO" id="GO:0016987">
    <property type="term" value="F:sigma factor activity"/>
    <property type="evidence" value="ECO:0007669"/>
    <property type="project" value="UniProtKB-KW"/>
</dbReference>
<evidence type="ECO:0000259" key="6">
    <source>
        <dbReference type="Pfam" id="PF04542"/>
    </source>
</evidence>
<dbReference type="InterPro" id="IPR013325">
    <property type="entry name" value="RNA_pol_sigma_r2"/>
</dbReference>
<evidence type="ECO:0000256" key="2">
    <source>
        <dbReference type="ARBA" id="ARBA00023015"/>
    </source>
</evidence>
<dbReference type="InterPro" id="IPR036388">
    <property type="entry name" value="WH-like_DNA-bd_sf"/>
</dbReference>
<keyword evidence="4" id="KW-0238">DNA-binding</keyword>
<dbReference type="STRING" id="310781.SAMN05216259_102305"/>
<evidence type="ECO:0000256" key="3">
    <source>
        <dbReference type="ARBA" id="ARBA00023082"/>
    </source>
</evidence>
<dbReference type="AlphaFoldDB" id="A0A1G9XW76"/>
<dbReference type="Gene3D" id="1.10.10.10">
    <property type="entry name" value="Winged helix-like DNA-binding domain superfamily/Winged helix DNA-binding domain"/>
    <property type="match status" value="1"/>
</dbReference>
<sequence>MSADGLPGPRVRRPRAAKLIDPAEPVEFTDFHRANRGAYVRWAALHLGSRAEAEDAVDEAMLELLAKWPAVVARPAPAAYAWTVVKSRTIDAVRASRRRPVAVDIAAFESAALTLATDPIAELETNLALEQAIALLPERQHDVMVLRYRLGYTTRQTARLLDVSEATVRSTVRDARRRLARSLGLDTTEGTCR</sequence>
<dbReference type="EMBL" id="FNIE01000002">
    <property type="protein sequence ID" value="SDN01037.1"/>
    <property type="molecule type" value="Genomic_DNA"/>
</dbReference>
<dbReference type="NCBIfam" id="TIGR02937">
    <property type="entry name" value="sigma70-ECF"/>
    <property type="match status" value="1"/>
</dbReference>
<dbReference type="Pfam" id="PF04542">
    <property type="entry name" value="Sigma70_r2"/>
    <property type="match status" value="1"/>
</dbReference>